<dbReference type="SMART" id="SM00906">
    <property type="entry name" value="Fungal_trans"/>
    <property type="match status" value="1"/>
</dbReference>
<evidence type="ECO:0000256" key="5">
    <source>
        <dbReference type="ARBA" id="ARBA00023242"/>
    </source>
</evidence>
<dbReference type="GO" id="GO:0003677">
    <property type="term" value="F:DNA binding"/>
    <property type="evidence" value="ECO:0007669"/>
    <property type="project" value="UniProtKB-KW"/>
</dbReference>
<feature type="region of interest" description="Disordered" evidence="6">
    <location>
        <begin position="167"/>
        <end position="186"/>
    </location>
</feature>
<comment type="caution">
    <text evidence="8">The sequence shown here is derived from an EMBL/GenBank/DDBJ whole genome shotgun (WGS) entry which is preliminary data.</text>
</comment>
<evidence type="ECO:0000313" key="9">
    <source>
        <dbReference type="Proteomes" id="UP001172673"/>
    </source>
</evidence>
<feature type="domain" description="Xylanolytic transcriptional activator regulatory" evidence="7">
    <location>
        <begin position="293"/>
        <end position="371"/>
    </location>
</feature>
<name>A0AA38X4U0_9EURO</name>
<reference evidence="8" key="1">
    <citation type="submission" date="2022-10" db="EMBL/GenBank/DDBJ databases">
        <title>Culturing micro-colonial fungi from biological soil crusts in the Mojave desert and describing Neophaeococcomyces mojavensis, and introducing the new genera and species Taxawa tesnikishii.</title>
        <authorList>
            <person name="Kurbessoian T."/>
            <person name="Stajich J.E."/>
        </authorList>
    </citation>
    <scope>NUCLEOTIDE SEQUENCE</scope>
    <source>
        <strain evidence="8">TK_41</strain>
    </source>
</reference>
<keyword evidence="5" id="KW-0539">Nucleus</keyword>
<keyword evidence="9" id="KW-1185">Reference proteome</keyword>
<proteinExistence type="predicted"/>
<evidence type="ECO:0000256" key="4">
    <source>
        <dbReference type="ARBA" id="ARBA00023163"/>
    </source>
</evidence>
<evidence type="ECO:0000313" key="8">
    <source>
        <dbReference type="EMBL" id="KAJ9606673.1"/>
    </source>
</evidence>
<organism evidence="8 9">
    <name type="scientific">Cladophialophora chaetospira</name>
    <dbReference type="NCBI Taxonomy" id="386627"/>
    <lineage>
        <taxon>Eukaryota</taxon>
        <taxon>Fungi</taxon>
        <taxon>Dikarya</taxon>
        <taxon>Ascomycota</taxon>
        <taxon>Pezizomycotina</taxon>
        <taxon>Eurotiomycetes</taxon>
        <taxon>Chaetothyriomycetidae</taxon>
        <taxon>Chaetothyriales</taxon>
        <taxon>Herpotrichiellaceae</taxon>
        <taxon>Cladophialophora</taxon>
    </lineage>
</organism>
<dbReference type="GO" id="GO:0006351">
    <property type="term" value="P:DNA-templated transcription"/>
    <property type="evidence" value="ECO:0007669"/>
    <property type="project" value="InterPro"/>
</dbReference>
<dbReference type="GO" id="GO:0008270">
    <property type="term" value="F:zinc ion binding"/>
    <property type="evidence" value="ECO:0007669"/>
    <property type="project" value="InterPro"/>
</dbReference>
<sequence>MSTQDRPDNPGGMRRNKRARLVCMRCHEKKVSIRISRRGTVRKRGSVAEAEQPDEPAHPALPRGVWPLGVPAQRSSQQEGLPRVVGGPIAEDANTGILPRAFQTEPSQTIGSIPFSQPSSQVPTTGDGGTRELPNVTPGQLSQSSQTNSHRAAYLGESGYMAMFSHETAEDEAASQEPAAENRPDVLPPVLQESYLETYFDYCYTWCPILDRATMQSCPEFGNSMLLREALALLGSHLRPPLMPHPKPRQHYYRTRRLFYDNDEDHPLLRILAVMLLYWWSSGPPNVASIDTNWWWMGVSIRLAQEIGVHREQDAGQQLRPGETTGLRRRIWWTLFILEARERLTSIMLARPCVIDPDYCNVKMVTAEDFPDPTDPKAEIFIHWVQLCEVIGRVGKAIAQGKLNDLNSSSAQDLVAWARNLSSHLQLPISNDRTTNFNRDIHLLHLPYLATTILLHLQKGTEKLPRASATAIVAASCVARIFADFLGRSTLRFVPGQAGWYISIAILALLNARQAVTLTVPADADIATLRTALKQMATRWHSSKMFYIGFEKILDAKPGVIDGQNSAPISDLAGQPSNAMGTKQAQVAPTLDVLPGPDTVNWTDCFPYATTETSPLIAAMLANTLEMPFTGWDSSQFTHLFDFLDGLDPELLEIDLNL</sequence>
<dbReference type="InterPro" id="IPR007219">
    <property type="entry name" value="XnlR_reg_dom"/>
</dbReference>
<evidence type="ECO:0000256" key="2">
    <source>
        <dbReference type="ARBA" id="ARBA00023015"/>
    </source>
</evidence>
<feature type="compositionally biased region" description="Polar residues" evidence="6">
    <location>
        <begin position="137"/>
        <end position="149"/>
    </location>
</feature>
<gene>
    <name evidence="8" type="ORF">H2200_008681</name>
</gene>
<dbReference type="CDD" id="cd12148">
    <property type="entry name" value="fungal_TF_MHR"/>
    <property type="match status" value="1"/>
</dbReference>
<feature type="region of interest" description="Disordered" evidence="6">
    <location>
        <begin position="110"/>
        <end position="149"/>
    </location>
</feature>
<protein>
    <recommendedName>
        <fullName evidence="7">Xylanolytic transcriptional activator regulatory domain-containing protein</fullName>
    </recommendedName>
</protein>
<keyword evidence="4" id="KW-0804">Transcription</keyword>
<dbReference type="InterPro" id="IPR052073">
    <property type="entry name" value="Amide_Lactam_Regulators"/>
</dbReference>
<evidence type="ECO:0000256" key="6">
    <source>
        <dbReference type="SAM" id="MobiDB-lite"/>
    </source>
</evidence>
<evidence type="ECO:0000256" key="1">
    <source>
        <dbReference type="ARBA" id="ARBA00022833"/>
    </source>
</evidence>
<evidence type="ECO:0000259" key="7">
    <source>
        <dbReference type="SMART" id="SM00906"/>
    </source>
</evidence>
<dbReference type="AlphaFoldDB" id="A0AA38X4U0"/>
<dbReference type="Proteomes" id="UP001172673">
    <property type="component" value="Unassembled WGS sequence"/>
</dbReference>
<dbReference type="PANTHER" id="PTHR47171">
    <property type="entry name" value="FARA-RELATED"/>
    <property type="match status" value="1"/>
</dbReference>
<dbReference type="Pfam" id="PF04082">
    <property type="entry name" value="Fungal_trans"/>
    <property type="match status" value="1"/>
</dbReference>
<keyword evidence="3" id="KW-0238">DNA-binding</keyword>
<evidence type="ECO:0000256" key="3">
    <source>
        <dbReference type="ARBA" id="ARBA00023125"/>
    </source>
</evidence>
<dbReference type="PANTHER" id="PTHR47171:SF5">
    <property type="entry name" value="ZN(II)2CYS6 TRANSCRIPTION FACTOR (EUROFUNG)"/>
    <property type="match status" value="1"/>
</dbReference>
<feature type="compositionally biased region" description="Polar residues" evidence="6">
    <location>
        <begin position="110"/>
        <end position="124"/>
    </location>
</feature>
<keyword evidence="1" id="KW-0862">Zinc</keyword>
<accession>A0AA38X4U0</accession>
<dbReference type="EMBL" id="JAPDRK010000013">
    <property type="protein sequence ID" value="KAJ9606673.1"/>
    <property type="molecule type" value="Genomic_DNA"/>
</dbReference>
<feature type="region of interest" description="Disordered" evidence="6">
    <location>
        <begin position="38"/>
        <end position="63"/>
    </location>
</feature>
<keyword evidence="2" id="KW-0805">Transcription regulation</keyword>